<evidence type="ECO:0000313" key="2">
    <source>
        <dbReference type="Proteomes" id="UP000245626"/>
    </source>
</evidence>
<proteinExistence type="predicted"/>
<gene>
    <name evidence="1" type="ORF">IE53DRAFT_265497</name>
</gene>
<reference evidence="1 2" key="1">
    <citation type="journal article" date="2018" name="Mol. Biol. Evol.">
        <title>Broad Genomic Sampling Reveals a Smut Pathogenic Ancestry of the Fungal Clade Ustilaginomycotina.</title>
        <authorList>
            <person name="Kijpornyongpan T."/>
            <person name="Mondo S.J."/>
            <person name="Barry K."/>
            <person name="Sandor L."/>
            <person name="Lee J."/>
            <person name="Lipzen A."/>
            <person name="Pangilinan J."/>
            <person name="LaButti K."/>
            <person name="Hainaut M."/>
            <person name="Henrissat B."/>
            <person name="Grigoriev I.V."/>
            <person name="Spatafora J.W."/>
            <person name="Aime M.C."/>
        </authorList>
    </citation>
    <scope>NUCLEOTIDE SEQUENCE [LARGE SCALE GENOMIC DNA]</scope>
    <source>
        <strain evidence="1 2">SA 807</strain>
    </source>
</reference>
<protein>
    <submittedName>
        <fullName evidence="1">Uncharacterized protein</fullName>
    </submittedName>
</protein>
<name>A0ACD0P3P0_9BASI</name>
<evidence type="ECO:0000313" key="1">
    <source>
        <dbReference type="EMBL" id="PWN52627.1"/>
    </source>
</evidence>
<sequence length="706" mass="76391">MLGHSQSPSLPNNHASSSPSLVSLTPISPSASFNLHPSHNPASALMAGRATVVAPPSLSTVTHSDDRSVARARTGTSRQSRGVFRSVSHELHPTTGITTAAPISTRTNASSSSKTWAASNKKATAEIGPEKGDDTPFTVHPTFTKEANHRGDVLVKVQGVEFYAHKHILIFASPFFASLLEGGWKESRLSMLSNSSTTSIESSAKSDESGHSLSSDQKCPRDAVSSAEQLGAESSRALGSPAEALRIESGAFEPYSVAAANRASYYTARVSLDDSVGGDEQATANSDDSGVARDDPATENSVEAPSTPSLKNFGGGKETTPAGVVSPTFQYTNPEPGLKKSRRRSASLGDPVQDSNNKFNQSKINGKKPSTALDLYRRNVSQAGDSRSGYFPDKSANGNSNIEIARAPPSHESEPCSPLARLETLATPPGSPSTSNRPLLAHYPESQKQENGTINARSFASSKPDRLGLASPRTKAKGSGKRNRTDRDGLAAVVVLQEEEASTFHDFLFHSYPHLDLAITWWNCGPLLRFAEKFEVPQITRGCVSFLRAALAGRPIEAMRLAELHQMDDIYKEASRHVLDNYAAWEPRELECLSKETLLKLERKRTWFLERMLKLGLCNPARDYECHANCPDPSGCARALQERWQSAYANAFRFSPPQPSVIFRHLRELDGAPFLAMSACQSTARAWVQVRIVALALEPILSENLC</sequence>
<keyword evidence="2" id="KW-1185">Reference proteome</keyword>
<dbReference type="Proteomes" id="UP000245626">
    <property type="component" value="Unassembled WGS sequence"/>
</dbReference>
<organism evidence="1 2">
    <name type="scientific">Violaceomyces palustris</name>
    <dbReference type="NCBI Taxonomy" id="1673888"/>
    <lineage>
        <taxon>Eukaryota</taxon>
        <taxon>Fungi</taxon>
        <taxon>Dikarya</taxon>
        <taxon>Basidiomycota</taxon>
        <taxon>Ustilaginomycotina</taxon>
        <taxon>Ustilaginomycetes</taxon>
        <taxon>Violaceomycetales</taxon>
        <taxon>Violaceomycetaceae</taxon>
        <taxon>Violaceomyces</taxon>
    </lineage>
</organism>
<accession>A0ACD0P3P0</accession>
<dbReference type="EMBL" id="KZ819766">
    <property type="protein sequence ID" value="PWN52627.1"/>
    <property type="molecule type" value="Genomic_DNA"/>
</dbReference>